<evidence type="ECO:0000313" key="1">
    <source>
        <dbReference type="EMBL" id="KAI3687545.1"/>
    </source>
</evidence>
<dbReference type="Proteomes" id="UP001056120">
    <property type="component" value="Linkage Group LG27"/>
</dbReference>
<organism evidence="1 2">
    <name type="scientific">Smallanthus sonchifolius</name>
    <dbReference type="NCBI Taxonomy" id="185202"/>
    <lineage>
        <taxon>Eukaryota</taxon>
        <taxon>Viridiplantae</taxon>
        <taxon>Streptophyta</taxon>
        <taxon>Embryophyta</taxon>
        <taxon>Tracheophyta</taxon>
        <taxon>Spermatophyta</taxon>
        <taxon>Magnoliopsida</taxon>
        <taxon>eudicotyledons</taxon>
        <taxon>Gunneridae</taxon>
        <taxon>Pentapetalae</taxon>
        <taxon>asterids</taxon>
        <taxon>campanulids</taxon>
        <taxon>Asterales</taxon>
        <taxon>Asteraceae</taxon>
        <taxon>Asteroideae</taxon>
        <taxon>Heliantheae alliance</taxon>
        <taxon>Millerieae</taxon>
        <taxon>Smallanthus</taxon>
    </lineage>
</organism>
<name>A0ACB8YPX6_9ASTR</name>
<sequence length="136" mass="15528">MIKLGVSAVAFLYGSFESASLPHLLRAMRLPIWWGWYYWVNPVAWSLYGLLTSKYGDLNEPLKLANGLHLVPLRQFLLGQAAKNCSELYILLPLTLMNSFKTLFVIVLFNQGLSFSIQFNVKPQIKCKFSVICLIR</sequence>
<dbReference type="EMBL" id="CM042044">
    <property type="protein sequence ID" value="KAI3687545.1"/>
    <property type="molecule type" value="Genomic_DNA"/>
</dbReference>
<accession>A0ACB8YPX6</accession>
<comment type="caution">
    <text evidence="1">The sequence shown here is derived from an EMBL/GenBank/DDBJ whole genome shotgun (WGS) entry which is preliminary data.</text>
</comment>
<keyword evidence="2" id="KW-1185">Reference proteome</keyword>
<reference evidence="2" key="1">
    <citation type="journal article" date="2022" name="Mol. Ecol. Resour.">
        <title>The genomes of chicory, endive, great burdock and yacon provide insights into Asteraceae palaeo-polyploidization history and plant inulin production.</title>
        <authorList>
            <person name="Fan W."/>
            <person name="Wang S."/>
            <person name="Wang H."/>
            <person name="Wang A."/>
            <person name="Jiang F."/>
            <person name="Liu H."/>
            <person name="Zhao H."/>
            <person name="Xu D."/>
            <person name="Zhang Y."/>
        </authorList>
    </citation>
    <scope>NUCLEOTIDE SEQUENCE [LARGE SCALE GENOMIC DNA]</scope>
    <source>
        <strain evidence="2">cv. Yunnan</strain>
    </source>
</reference>
<proteinExistence type="predicted"/>
<reference evidence="1 2" key="2">
    <citation type="journal article" date="2022" name="Mol. Ecol. Resour.">
        <title>The genomes of chicory, endive, great burdock and yacon provide insights into Asteraceae paleo-polyploidization history and plant inulin production.</title>
        <authorList>
            <person name="Fan W."/>
            <person name="Wang S."/>
            <person name="Wang H."/>
            <person name="Wang A."/>
            <person name="Jiang F."/>
            <person name="Liu H."/>
            <person name="Zhao H."/>
            <person name="Xu D."/>
            <person name="Zhang Y."/>
        </authorList>
    </citation>
    <scope>NUCLEOTIDE SEQUENCE [LARGE SCALE GENOMIC DNA]</scope>
    <source>
        <strain evidence="2">cv. Yunnan</strain>
        <tissue evidence="1">Leaves</tissue>
    </source>
</reference>
<protein>
    <submittedName>
        <fullName evidence="1">Uncharacterized protein</fullName>
    </submittedName>
</protein>
<evidence type="ECO:0000313" key="2">
    <source>
        <dbReference type="Proteomes" id="UP001056120"/>
    </source>
</evidence>
<gene>
    <name evidence="1" type="ORF">L1987_81242</name>
</gene>